<dbReference type="GO" id="GO:0034473">
    <property type="term" value="P:U1 snRNA 3'-end processing"/>
    <property type="evidence" value="ECO:0007669"/>
    <property type="project" value="TreeGrafter"/>
</dbReference>
<dbReference type="OrthoDB" id="272245at2759"/>
<dbReference type="GO" id="GO:0000467">
    <property type="term" value="P:exonucleolytic trimming to generate mature 3'-end of 5.8S rRNA from tricistronic rRNA transcript (SSU-rRNA, 5.8S rRNA, LSU-rRNA)"/>
    <property type="evidence" value="ECO:0007669"/>
    <property type="project" value="TreeGrafter"/>
</dbReference>
<protein>
    <recommendedName>
        <fullName evidence="6">Ribosomal RNA-processing protein 42</fullName>
    </recommendedName>
</protein>
<dbReference type="InterPro" id="IPR020568">
    <property type="entry name" value="Ribosomal_Su5_D2-typ_SF"/>
</dbReference>
<dbReference type="Gene3D" id="3.30.230.70">
    <property type="entry name" value="GHMP Kinase, N-terminal domain"/>
    <property type="match status" value="1"/>
</dbReference>
<proteinExistence type="inferred from homology"/>
<comment type="subcellular location">
    <subcellularLocation>
        <location evidence="1">Cytoplasm</location>
    </subcellularLocation>
    <subcellularLocation>
        <location evidence="2">Nucleus</location>
        <location evidence="2">Nucleolus</location>
    </subcellularLocation>
</comment>
<evidence type="ECO:0000259" key="7">
    <source>
        <dbReference type="Pfam" id="PF01138"/>
    </source>
</evidence>
<name>A0A7M7MGE1_VARDE</name>
<dbReference type="Pfam" id="PF03725">
    <property type="entry name" value="RNase_PH_C"/>
    <property type="match status" value="1"/>
</dbReference>
<dbReference type="InParanoid" id="A0A7M7MGE1"/>
<dbReference type="GO" id="GO:0071038">
    <property type="term" value="P:TRAMP-dependent tRNA surveillance pathway"/>
    <property type="evidence" value="ECO:0007669"/>
    <property type="project" value="TreeGrafter"/>
</dbReference>
<evidence type="ECO:0000313" key="9">
    <source>
        <dbReference type="EnsemblMetazoa" id="XP_022659925"/>
    </source>
</evidence>
<reference evidence="9" key="1">
    <citation type="submission" date="2021-01" db="UniProtKB">
        <authorList>
            <consortium name="EnsemblMetazoa"/>
        </authorList>
    </citation>
    <scope>IDENTIFICATION</scope>
</reference>
<dbReference type="SUPFAM" id="SSF54211">
    <property type="entry name" value="Ribosomal protein S5 domain 2-like"/>
    <property type="match status" value="1"/>
</dbReference>
<accession>A0A7M7MGE1</accession>
<evidence type="ECO:0000256" key="5">
    <source>
        <dbReference type="ARBA" id="ARBA00022835"/>
    </source>
</evidence>
<dbReference type="GO" id="GO:0035925">
    <property type="term" value="F:mRNA 3'-UTR AU-rich region binding"/>
    <property type="evidence" value="ECO:0007669"/>
    <property type="project" value="TreeGrafter"/>
</dbReference>
<comment type="similarity">
    <text evidence="3">Belongs to the RNase PH family.</text>
</comment>
<dbReference type="EnsemblMetazoa" id="XM_022804200">
    <property type="protein sequence ID" value="XP_022659935"/>
    <property type="gene ID" value="LOC111249823"/>
</dbReference>
<dbReference type="InterPro" id="IPR036345">
    <property type="entry name" value="ExoRNase_PH_dom2_sf"/>
</dbReference>
<evidence type="ECO:0000313" key="10">
    <source>
        <dbReference type="Proteomes" id="UP000594260"/>
    </source>
</evidence>
<dbReference type="SUPFAM" id="SSF55666">
    <property type="entry name" value="Ribonuclease PH domain 2-like"/>
    <property type="match status" value="1"/>
</dbReference>
<dbReference type="RefSeq" id="XP_022659935.1">
    <property type="nucleotide sequence ID" value="XM_022804200.1"/>
</dbReference>
<dbReference type="PANTHER" id="PTHR11097:SF8">
    <property type="entry name" value="EXOSOME COMPLEX COMPONENT RRP42"/>
    <property type="match status" value="1"/>
</dbReference>
<dbReference type="GO" id="GO:0016075">
    <property type="term" value="P:rRNA catabolic process"/>
    <property type="evidence" value="ECO:0007669"/>
    <property type="project" value="TreeGrafter"/>
</dbReference>
<dbReference type="GO" id="GO:0071028">
    <property type="term" value="P:nuclear mRNA surveillance"/>
    <property type="evidence" value="ECO:0007669"/>
    <property type="project" value="TreeGrafter"/>
</dbReference>
<sequence length="298" mass="32019">MATTLLSDSERIFIIHGVEDNLRCDGRSCLEYRHIEMELGAAPNCSGSSHVRIANTDVLVGIKVNYSRSRVSIEIGAPEPSAPDSGRIEFFVDFTANADPEFEGSGGDDLGQQIAGALSEAYVSKRFLDLSSLCIVSGQQVWTLYVDVLILELGGSLYDAVSVAVKAALRDLRIPRLSVSIGEDGRPEIEVSDDPHAVDPLEMGLVPCFVTLSKIGSQFVVDVSQEEAECTTVHLCCAVAPNGRIATTMKNGVGSLHTHNLIEALQLAQEIGVALHKALDKRLVKAQELSGRTNGFLL</sequence>
<keyword evidence="4" id="KW-0963">Cytoplasm</keyword>
<dbReference type="AlphaFoldDB" id="A0A7M7MGE1"/>
<dbReference type="GO" id="GO:0000176">
    <property type="term" value="C:nuclear exosome (RNase complex)"/>
    <property type="evidence" value="ECO:0007669"/>
    <property type="project" value="TreeGrafter"/>
</dbReference>
<dbReference type="InterPro" id="IPR027408">
    <property type="entry name" value="PNPase/RNase_PH_dom_sf"/>
</dbReference>
<evidence type="ECO:0000256" key="3">
    <source>
        <dbReference type="ARBA" id="ARBA00006678"/>
    </source>
</evidence>
<dbReference type="GO" id="GO:0034475">
    <property type="term" value="P:U4 snRNA 3'-end processing"/>
    <property type="evidence" value="ECO:0007669"/>
    <property type="project" value="TreeGrafter"/>
</dbReference>
<feature type="domain" description="Exoribonuclease phosphorolytic" evidence="8">
    <location>
        <begin position="206"/>
        <end position="270"/>
    </location>
</feature>
<evidence type="ECO:0000256" key="1">
    <source>
        <dbReference type="ARBA" id="ARBA00004496"/>
    </source>
</evidence>
<dbReference type="InterPro" id="IPR001247">
    <property type="entry name" value="ExoRNase_PH_dom1"/>
</dbReference>
<dbReference type="OMA" id="YNTRIPK"/>
<feature type="domain" description="Exoribonuclease phosphorolytic" evidence="7">
    <location>
        <begin position="31"/>
        <end position="175"/>
    </location>
</feature>
<organism evidence="9 10">
    <name type="scientific">Varroa destructor</name>
    <name type="common">Honeybee mite</name>
    <dbReference type="NCBI Taxonomy" id="109461"/>
    <lineage>
        <taxon>Eukaryota</taxon>
        <taxon>Metazoa</taxon>
        <taxon>Ecdysozoa</taxon>
        <taxon>Arthropoda</taxon>
        <taxon>Chelicerata</taxon>
        <taxon>Arachnida</taxon>
        <taxon>Acari</taxon>
        <taxon>Parasitiformes</taxon>
        <taxon>Mesostigmata</taxon>
        <taxon>Gamasina</taxon>
        <taxon>Dermanyssoidea</taxon>
        <taxon>Varroidae</taxon>
        <taxon>Varroa</taxon>
    </lineage>
</organism>
<dbReference type="GO" id="GO:0000177">
    <property type="term" value="C:cytoplasmic exosome (RNase complex)"/>
    <property type="evidence" value="ECO:0007669"/>
    <property type="project" value="TreeGrafter"/>
</dbReference>
<keyword evidence="5" id="KW-0271">Exosome</keyword>
<dbReference type="RefSeq" id="XP_022659925.1">
    <property type="nucleotide sequence ID" value="XM_022804190.1"/>
</dbReference>
<dbReference type="GO" id="GO:0071035">
    <property type="term" value="P:nuclear polyadenylation-dependent rRNA catabolic process"/>
    <property type="evidence" value="ECO:0007669"/>
    <property type="project" value="TreeGrafter"/>
</dbReference>
<dbReference type="FunCoup" id="A0A7M7MGE1">
    <property type="interactions" value="1778"/>
</dbReference>
<dbReference type="Pfam" id="PF01138">
    <property type="entry name" value="RNase_PH"/>
    <property type="match status" value="1"/>
</dbReference>
<dbReference type="GO" id="GO:0034476">
    <property type="term" value="P:U5 snRNA 3'-end processing"/>
    <property type="evidence" value="ECO:0007669"/>
    <property type="project" value="TreeGrafter"/>
</dbReference>
<dbReference type="KEGG" id="vde:111249823"/>
<dbReference type="EnsemblMetazoa" id="XM_022804190">
    <property type="protein sequence ID" value="XP_022659925"/>
    <property type="gene ID" value="LOC111249823"/>
</dbReference>
<evidence type="ECO:0000259" key="8">
    <source>
        <dbReference type="Pfam" id="PF03725"/>
    </source>
</evidence>
<dbReference type="CDD" id="cd11367">
    <property type="entry name" value="RNase_PH_RRP42"/>
    <property type="match status" value="1"/>
</dbReference>
<evidence type="ECO:0000256" key="4">
    <source>
        <dbReference type="ARBA" id="ARBA00022490"/>
    </source>
</evidence>
<evidence type="ECO:0000256" key="2">
    <source>
        <dbReference type="ARBA" id="ARBA00004604"/>
    </source>
</evidence>
<dbReference type="GO" id="GO:0005730">
    <property type="term" value="C:nucleolus"/>
    <property type="evidence" value="ECO:0007669"/>
    <property type="project" value="UniProtKB-SubCell"/>
</dbReference>
<dbReference type="PANTHER" id="PTHR11097">
    <property type="entry name" value="EXOSOME COMPLEX EXONUCLEASE RIBOSOMAL RNA PROCESSING PROTEIN"/>
    <property type="match status" value="1"/>
</dbReference>
<dbReference type="Proteomes" id="UP000594260">
    <property type="component" value="Unplaced"/>
</dbReference>
<dbReference type="InterPro" id="IPR050590">
    <property type="entry name" value="Exosome_comp_Rrp42_subfam"/>
</dbReference>
<dbReference type="GeneID" id="111249823"/>
<evidence type="ECO:0000256" key="6">
    <source>
        <dbReference type="ARBA" id="ARBA00042523"/>
    </source>
</evidence>
<keyword evidence="10" id="KW-1185">Reference proteome</keyword>
<dbReference type="InterPro" id="IPR015847">
    <property type="entry name" value="ExoRNase_PH_dom2"/>
</dbReference>